<dbReference type="InterPro" id="IPR000515">
    <property type="entry name" value="MetI-like"/>
</dbReference>
<dbReference type="InterPro" id="IPR043429">
    <property type="entry name" value="ArtM/GltK/GlnP/TcyL/YhdX-like"/>
</dbReference>
<dbReference type="Gene3D" id="1.10.3720.10">
    <property type="entry name" value="MetI-like"/>
    <property type="match status" value="1"/>
</dbReference>
<evidence type="ECO:0000256" key="2">
    <source>
        <dbReference type="ARBA" id="ARBA00010072"/>
    </source>
</evidence>
<keyword evidence="7 8" id="KW-0472">Membrane</keyword>
<evidence type="ECO:0000256" key="8">
    <source>
        <dbReference type="RuleBase" id="RU363032"/>
    </source>
</evidence>
<feature type="transmembrane region" description="Helical" evidence="8">
    <location>
        <begin position="365"/>
        <end position="385"/>
    </location>
</feature>
<feature type="transmembrane region" description="Helical" evidence="8">
    <location>
        <begin position="37"/>
        <end position="58"/>
    </location>
</feature>
<feature type="transmembrane region" description="Helical" evidence="8">
    <location>
        <begin position="268"/>
        <end position="291"/>
    </location>
</feature>
<evidence type="ECO:0000256" key="7">
    <source>
        <dbReference type="ARBA" id="ARBA00023136"/>
    </source>
</evidence>
<sequence length="438" mass="48170">MSEIHAETVAFARDTMMPPAPPPRRETGAVRWMRENLFSGPLNIILTILAAWLLWLALRDLLPWAWRGIWQAGSASECRAIRDQLYGEGVPAACWAVVRARWRQLLFGFYPADGLWRPLLALGLFLVAVLPVLFSGAPRRLLWLSAAAPFVIVWLLWGGSLWGPVAAALGFVVGWAIWAAVARRGNAGLALLLGLGAALAWWFLLARPVAAGLASVAPLALVPVESRAFGGFTLSLVIGLAGICLSLPLGVLLALARRSELFFISKVAVAYIEVIRGVPLIVWLLVAQVVLNYFLPRGTNFDILLRVIIMVTLFSSAYIAEVIRGGLAALPSGQYEAADALGLGYWQATRLIVLPQALKISIPGIVNSFIGLFKDTTLVSIISLFDPMRISSTIRATTEWGGIYWELYVFVALVFFAFCFAMSRYSIWLERRLERSHR</sequence>
<name>A0ABW0SE71_9RHOB</name>
<dbReference type="RefSeq" id="WP_209841738.1">
    <property type="nucleotide sequence ID" value="NZ_JAGGJP010000011.1"/>
</dbReference>
<feature type="transmembrane region" description="Helical" evidence="8">
    <location>
        <begin position="189"/>
        <end position="209"/>
    </location>
</feature>
<comment type="caution">
    <text evidence="10">The sequence shown here is derived from an EMBL/GenBank/DDBJ whole genome shotgun (WGS) entry which is preliminary data.</text>
</comment>
<dbReference type="InterPro" id="IPR010065">
    <property type="entry name" value="AA_ABC_transptr_permease_3TM"/>
</dbReference>
<dbReference type="Pfam" id="PF00528">
    <property type="entry name" value="BPD_transp_1"/>
    <property type="match status" value="1"/>
</dbReference>
<evidence type="ECO:0000313" key="10">
    <source>
        <dbReference type="EMBL" id="MFC5566929.1"/>
    </source>
</evidence>
<evidence type="ECO:0000256" key="6">
    <source>
        <dbReference type="ARBA" id="ARBA00022989"/>
    </source>
</evidence>
<dbReference type="SUPFAM" id="SSF161098">
    <property type="entry name" value="MetI-like"/>
    <property type="match status" value="1"/>
</dbReference>
<evidence type="ECO:0000259" key="9">
    <source>
        <dbReference type="PROSITE" id="PS50928"/>
    </source>
</evidence>
<accession>A0ABW0SE71</accession>
<organism evidence="10 11">
    <name type="scientific">Rubellimicrobium aerolatum</name>
    <dbReference type="NCBI Taxonomy" id="490979"/>
    <lineage>
        <taxon>Bacteria</taxon>
        <taxon>Pseudomonadati</taxon>
        <taxon>Pseudomonadota</taxon>
        <taxon>Alphaproteobacteria</taxon>
        <taxon>Rhodobacterales</taxon>
        <taxon>Roseobacteraceae</taxon>
        <taxon>Rubellimicrobium</taxon>
    </lineage>
</organism>
<keyword evidence="4" id="KW-1003">Cell membrane</keyword>
<feature type="transmembrane region" description="Helical" evidence="8">
    <location>
        <begin position="163"/>
        <end position="182"/>
    </location>
</feature>
<gene>
    <name evidence="10" type="ORF">ACFPOC_10960</name>
</gene>
<reference evidence="11" key="1">
    <citation type="journal article" date="2019" name="Int. J. Syst. Evol. Microbiol.">
        <title>The Global Catalogue of Microorganisms (GCM) 10K type strain sequencing project: providing services to taxonomists for standard genome sequencing and annotation.</title>
        <authorList>
            <consortium name="The Broad Institute Genomics Platform"/>
            <consortium name="The Broad Institute Genome Sequencing Center for Infectious Disease"/>
            <person name="Wu L."/>
            <person name="Ma J."/>
        </authorList>
    </citation>
    <scope>NUCLEOTIDE SEQUENCE [LARGE SCALE GENOMIC DNA]</scope>
    <source>
        <strain evidence="11">KACC 11588</strain>
    </source>
</reference>
<dbReference type="Proteomes" id="UP001596056">
    <property type="component" value="Unassembled WGS sequence"/>
</dbReference>
<dbReference type="PANTHER" id="PTHR30614:SF41">
    <property type="entry name" value="INNER MEMBRANE AMINO-ACID ABC TRANSPORTER PERMEASE PROTEIN YHDY"/>
    <property type="match status" value="1"/>
</dbReference>
<keyword evidence="6 8" id="KW-1133">Transmembrane helix</keyword>
<feature type="transmembrane region" description="Helical" evidence="8">
    <location>
        <begin position="303"/>
        <end position="320"/>
    </location>
</feature>
<evidence type="ECO:0000256" key="5">
    <source>
        <dbReference type="ARBA" id="ARBA00022692"/>
    </source>
</evidence>
<feature type="domain" description="ABC transmembrane type-1" evidence="9">
    <location>
        <begin position="232"/>
        <end position="426"/>
    </location>
</feature>
<evidence type="ECO:0000256" key="1">
    <source>
        <dbReference type="ARBA" id="ARBA00004429"/>
    </source>
</evidence>
<dbReference type="InterPro" id="IPR035906">
    <property type="entry name" value="MetI-like_sf"/>
</dbReference>
<dbReference type="NCBIfam" id="TIGR01726">
    <property type="entry name" value="HEQRo_perm_3TM"/>
    <property type="match status" value="1"/>
</dbReference>
<dbReference type="PANTHER" id="PTHR30614">
    <property type="entry name" value="MEMBRANE COMPONENT OF AMINO ACID ABC TRANSPORTER"/>
    <property type="match status" value="1"/>
</dbReference>
<feature type="transmembrane region" description="Helical" evidence="8">
    <location>
        <begin position="115"/>
        <end position="134"/>
    </location>
</feature>
<keyword evidence="11" id="KW-1185">Reference proteome</keyword>
<comment type="similarity">
    <text evidence="2">Belongs to the binding-protein-dependent transport system permease family. HisMQ subfamily.</text>
</comment>
<comment type="subcellular location">
    <subcellularLocation>
        <location evidence="1">Cell inner membrane</location>
        <topology evidence="1">Multi-pass membrane protein</topology>
    </subcellularLocation>
    <subcellularLocation>
        <location evidence="8">Cell membrane</location>
        <topology evidence="8">Multi-pass membrane protein</topology>
    </subcellularLocation>
</comment>
<evidence type="ECO:0000256" key="3">
    <source>
        <dbReference type="ARBA" id="ARBA00022448"/>
    </source>
</evidence>
<proteinExistence type="inferred from homology"/>
<keyword evidence="3 8" id="KW-0813">Transport</keyword>
<feature type="transmembrane region" description="Helical" evidence="8">
    <location>
        <begin position="229"/>
        <end position="256"/>
    </location>
</feature>
<protein>
    <submittedName>
        <fullName evidence="10">ABC transporter permease subunit</fullName>
    </submittedName>
</protein>
<dbReference type="EMBL" id="JBHSNA010000008">
    <property type="protein sequence ID" value="MFC5566929.1"/>
    <property type="molecule type" value="Genomic_DNA"/>
</dbReference>
<dbReference type="CDD" id="cd06261">
    <property type="entry name" value="TM_PBP2"/>
    <property type="match status" value="1"/>
</dbReference>
<feature type="transmembrane region" description="Helical" evidence="8">
    <location>
        <begin position="141"/>
        <end position="157"/>
    </location>
</feature>
<evidence type="ECO:0000256" key="4">
    <source>
        <dbReference type="ARBA" id="ARBA00022475"/>
    </source>
</evidence>
<feature type="transmembrane region" description="Helical" evidence="8">
    <location>
        <begin position="405"/>
        <end position="428"/>
    </location>
</feature>
<evidence type="ECO:0000313" key="11">
    <source>
        <dbReference type="Proteomes" id="UP001596056"/>
    </source>
</evidence>
<keyword evidence="5 8" id="KW-0812">Transmembrane</keyword>
<dbReference type="PROSITE" id="PS50928">
    <property type="entry name" value="ABC_TM1"/>
    <property type="match status" value="1"/>
</dbReference>